<dbReference type="Proteomes" id="UP000060016">
    <property type="component" value="Chromosome"/>
</dbReference>
<name>A0A0K1RCZ8_9CORY</name>
<reference evidence="1 2" key="1">
    <citation type="submission" date="2015-08" db="EMBL/GenBank/DDBJ databases">
        <authorList>
            <person name="Babu N.S."/>
            <person name="Beckwith C.J."/>
            <person name="Beseler K.G."/>
            <person name="Brison A."/>
            <person name="Carone J.V."/>
            <person name="Caskin T.P."/>
            <person name="Diamond M."/>
            <person name="Durham M.E."/>
            <person name="Foxe J.M."/>
            <person name="Go M."/>
            <person name="Henderson B.A."/>
            <person name="Jones I.B."/>
            <person name="McGettigan J.A."/>
            <person name="Micheletti S.J."/>
            <person name="Nasrallah M.E."/>
            <person name="Ortiz D."/>
            <person name="Piller C.R."/>
            <person name="Privatt S.R."/>
            <person name="Schneider S.L."/>
            <person name="Sharp S."/>
            <person name="Smith T.C."/>
            <person name="Stanton J.D."/>
            <person name="Ullery H.E."/>
            <person name="Wilson R.J."/>
            <person name="Serrano M.G."/>
            <person name="Buck G."/>
            <person name="Lee V."/>
            <person name="Wang Y."/>
            <person name="Carvalho R."/>
            <person name="Voegtly L."/>
            <person name="Shi R."/>
            <person name="Duckworth R."/>
            <person name="Johnson A."/>
            <person name="Loviza R."/>
            <person name="Walstead R."/>
            <person name="Shah Z."/>
            <person name="Kiflezghi M."/>
            <person name="Wade K."/>
            <person name="Ball S.L."/>
            <person name="Bradley K.W."/>
            <person name="Asai D.J."/>
            <person name="Bowman C.A."/>
            <person name="Russell D.A."/>
            <person name="Pope W.H."/>
            <person name="Jacobs-Sera D."/>
            <person name="Hendrix R.W."/>
            <person name="Hatfull G.F."/>
        </authorList>
    </citation>
    <scope>NUCLEOTIDE SEQUENCE [LARGE SCALE GENOMIC DNA]</scope>
    <source>
        <strain evidence="1 2">PUDD_83A45</strain>
    </source>
</reference>
<evidence type="ECO:0000313" key="2">
    <source>
        <dbReference type="Proteomes" id="UP000060016"/>
    </source>
</evidence>
<dbReference type="AlphaFoldDB" id="A0A0K1RCZ8"/>
<keyword evidence="2" id="KW-1185">Reference proteome</keyword>
<accession>A0A0K1RCZ8</accession>
<dbReference type="EMBL" id="CP012342">
    <property type="protein sequence ID" value="AKV59071.1"/>
    <property type="molecule type" value="Genomic_DNA"/>
</dbReference>
<dbReference type="KEGG" id="crie:AK829_07780"/>
<protein>
    <submittedName>
        <fullName evidence="1">Uncharacterized protein</fullName>
    </submittedName>
</protein>
<sequence>MEIQSPPRNQALAVTIDAITIAGKNNVPVTVIHHELSEDAPVFAAGSVDAKTLHTALQAVLHSNLAAVTDTTSWRTAVDTKVAVPGSSLVEFALGRPPPALTAAAGLFHPAPPNLQGSTPSRL</sequence>
<evidence type="ECO:0000313" key="1">
    <source>
        <dbReference type="EMBL" id="AKV59071.1"/>
    </source>
</evidence>
<gene>
    <name evidence="1" type="ORF">AK829_07780</name>
</gene>
<proteinExistence type="predicted"/>
<organism evidence="1 2">
    <name type="scientific">Corynebacterium riegelii</name>
    <dbReference type="NCBI Taxonomy" id="156976"/>
    <lineage>
        <taxon>Bacteria</taxon>
        <taxon>Bacillati</taxon>
        <taxon>Actinomycetota</taxon>
        <taxon>Actinomycetes</taxon>
        <taxon>Mycobacteriales</taxon>
        <taxon>Corynebacteriaceae</taxon>
        <taxon>Corynebacterium</taxon>
    </lineage>
</organism>
<dbReference type="PATRIC" id="fig|156976.3.peg.1556"/>